<organism evidence="2 3">
    <name type="scientific">Aspergillus pseudoustus</name>
    <dbReference type="NCBI Taxonomy" id="1810923"/>
    <lineage>
        <taxon>Eukaryota</taxon>
        <taxon>Fungi</taxon>
        <taxon>Dikarya</taxon>
        <taxon>Ascomycota</taxon>
        <taxon>Pezizomycotina</taxon>
        <taxon>Eurotiomycetes</taxon>
        <taxon>Eurotiomycetidae</taxon>
        <taxon>Eurotiales</taxon>
        <taxon>Aspergillaceae</taxon>
        <taxon>Aspergillus</taxon>
        <taxon>Aspergillus subgen. Nidulantes</taxon>
    </lineage>
</organism>
<keyword evidence="3" id="KW-1185">Reference proteome</keyword>
<evidence type="ECO:0000313" key="3">
    <source>
        <dbReference type="Proteomes" id="UP001610446"/>
    </source>
</evidence>
<accession>A0ABR4JN32</accession>
<protein>
    <submittedName>
        <fullName evidence="2">Uncharacterized protein</fullName>
    </submittedName>
</protein>
<dbReference type="EMBL" id="JBFXLU010000121">
    <property type="protein sequence ID" value="KAL2840388.1"/>
    <property type="molecule type" value="Genomic_DNA"/>
</dbReference>
<reference evidence="2 3" key="1">
    <citation type="submission" date="2024-07" db="EMBL/GenBank/DDBJ databases">
        <title>Section-level genome sequencing and comparative genomics of Aspergillus sections Usti and Cavernicolus.</title>
        <authorList>
            <consortium name="Lawrence Berkeley National Laboratory"/>
            <person name="Nybo J.L."/>
            <person name="Vesth T.C."/>
            <person name="Theobald S."/>
            <person name="Frisvad J.C."/>
            <person name="Larsen T.O."/>
            <person name="Kjaerboelling I."/>
            <person name="Rothschild-Mancinelli K."/>
            <person name="Lyhne E.K."/>
            <person name="Kogle M.E."/>
            <person name="Barry K."/>
            <person name="Clum A."/>
            <person name="Na H."/>
            <person name="Ledsgaard L."/>
            <person name="Lin J."/>
            <person name="Lipzen A."/>
            <person name="Kuo A."/>
            <person name="Riley R."/>
            <person name="Mondo S."/>
            <person name="Labutti K."/>
            <person name="Haridas S."/>
            <person name="Pangalinan J."/>
            <person name="Salamov A.A."/>
            <person name="Simmons B.A."/>
            <person name="Magnuson J.K."/>
            <person name="Chen J."/>
            <person name="Drula E."/>
            <person name="Henrissat B."/>
            <person name="Wiebenga A."/>
            <person name="Lubbers R.J."/>
            <person name="Gomes A.C."/>
            <person name="Makela M.R."/>
            <person name="Stajich J."/>
            <person name="Grigoriev I.V."/>
            <person name="Mortensen U.H."/>
            <person name="De Vries R.P."/>
            <person name="Baker S.E."/>
            <person name="Andersen M.R."/>
        </authorList>
    </citation>
    <scope>NUCLEOTIDE SEQUENCE [LARGE SCALE GENOMIC DNA]</scope>
    <source>
        <strain evidence="2 3">CBS 123904</strain>
    </source>
</reference>
<proteinExistence type="predicted"/>
<dbReference type="Proteomes" id="UP001610446">
    <property type="component" value="Unassembled WGS sequence"/>
</dbReference>
<comment type="caution">
    <text evidence="2">The sequence shown here is derived from an EMBL/GenBank/DDBJ whole genome shotgun (WGS) entry which is preliminary data.</text>
</comment>
<sequence>MDPKYNCMNEAVQQVTMPPDERWEAVLAPDAWKYALWAWRKRINDSDRILTFSQHVSQTLDYSQNMNCGDLNDQNGCYGDAKCDEQDPGPAAYFIILSFQAISKTLRNIYSALGDARDRVENQIGTFASKFAPAKEDDGLSTIIILDILSLGYAGAMAPIWNKWVSQTQWGSKNGNGPTAQAFTDGMTLQGITLAKDILAQNVWEAEKVLETQVDNVVFSWQNATSEYAQSLFDGTQIGISMLGILLSGGKMIDPRLSLPGPIDLDLQIRRTLWALLIPAAWRISGRDLNPFIVDTGLSCGDAPKDDDLQLRLQKDTLNDKIICDKKADRAYYLVSATDPEDKCRHGSNTGGYGCDKFEDLPGADELVGTTPEDEEDSQSLHWQMVDVEDLVFGSLATYKANGNKNVEEPKRFNDWESSSDWGEMLESLVDSDIRAPWVFTIPVCGVNEALWNYFHSTSTDREDRDPTFPCGENEWTEY</sequence>
<evidence type="ECO:0000256" key="1">
    <source>
        <dbReference type="SAM" id="MobiDB-lite"/>
    </source>
</evidence>
<name>A0ABR4JN32_9EURO</name>
<feature type="region of interest" description="Disordered" evidence="1">
    <location>
        <begin position="459"/>
        <end position="479"/>
    </location>
</feature>
<evidence type="ECO:0000313" key="2">
    <source>
        <dbReference type="EMBL" id="KAL2840388.1"/>
    </source>
</evidence>
<gene>
    <name evidence="2" type="ORF">BJY01DRAFT_218508</name>
</gene>